<dbReference type="Proteomes" id="UP001143364">
    <property type="component" value="Unassembled WGS sequence"/>
</dbReference>
<reference evidence="1" key="2">
    <citation type="submission" date="2023-01" db="EMBL/GenBank/DDBJ databases">
        <authorList>
            <person name="Sun Q."/>
            <person name="Evtushenko L."/>
        </authorList>
    </citation>
    <scope>NUCLEOTIDE SEQUENCE</scope>
    <source>
        <strain evidence="1">VKM B-2555</strain>
    </source>
</reference>
<protein>
    <recommendedName>
        <fullName evidence="3">Restriction endonuclease</fullName>
    </recommendedName>
</protein>
<dbReference type="AlphaFoldDB" id="A0A9W6JHA7"/>
<organism evidence="1 2">
    <name type="scientific">Methylopila jiangsuensis</name>
    <dbReference type="NCBI Taxonomy" id="586230"/>
    <lineage>
        <taxon>Bacteria</taxon>
        <taxon>Pseudomonadati</taxon>
        <taxon>Pseudomonadota</taxon>
        <taxon>Alphaproteobacteria</taxon>
        <taxon>Hyphomicrobiales</taxon>
        <taxon>Methylopilaceae</taxon>
        <taxon>Methylopila</taxon>
    </lineage>
</organism>
<comment type="caution">
    <text evidence="1">The sequence shown here is derived from an EMBL/GenBank/DDBJ whole genome shotgun (WGS) entry which is preliminary data.</text>
</comment>
<evidence type="ECO:0000313" key="1">
    <source>
        <dbReference type="EMBL" id="GLK76416.1"/>
    </source>
</evidence>
<evidence type="ECO:0000313" key="2">
    <source>
        <dbReference type="Proteomes" id="UP001143364"/>
    </source>
</evidence>
<reference evidence="1" key="1">
    <citation type="journal article" date="2014" name="Int. J. Syst. Evol. Microbiol.">
        <title>Complete genome sequence of Corynebacterium casei LMG S-19264T (=DSM 44701T), isolated from a smear-ripened cheese.</title>
        <authorList>
            <consortium name="US DOE Joint Genome Institute (JGI-PGF)"/>
            <person name="Walter F."/>
            <person name="Albersmeier A."/>
            <person name="Kalinowski J."/>
            <person name="Ruckert C."/>
        </authorList>
    </citation>
    <scope>NUCLEOTIDE SEQUENCE</scope>
    <source>
        <strain evidence="1">VKM B-2555</strain>
    </source>
</reference>
<dbReference type="EMBL" id="BSFK01000007">
    <property type="protein sequence ID" value="GLK76416.1"/>
    <property type="molecule type" value="Genomic_DNA"/>
</dbReference>
<keyword evidence="2" id="KW-1185">Reference proteome</keyword>
<proteinExistence type="predicted"/>
<accession>A0A9W6JHA7</accession>
<name>A0A9W6JHA7_9HYPH</name>
<gene>
    <name evidence="1" type="ORF">GCM10008171_16700</name>
</gene>
<sequence>MSLASIRGAAHPRVDVLSTGPNLMAAKSHPITASKIYYIKLGRGGDWEAESLRDSVIRFGYREAPHELCSKGEWQGVWEAMKAIRGDAGAATRDVNQIRAFYEADDRSIFITFVGGLLYWCRPGGEVELLEDRSHRRTTLDGWHSTSAGGTVLSADRLSGRLLKVQMFRGTICDVRASDYVLRRLNDELAPEVAAAEEAERVLLAAIVGLMRLLTWQDFELLVDLVFSTSGWRRLSQVGRTQKTVDLELILPSTAERAFVQVKSQASPSGLRDYAARLSQADAYDRMFFVWHTGDIPEDDAPAGVVLLGPQKLSRMILDAGLSSWLREKVS</sequence>
<evidence type="ECO:0008006" key="3">
    <source>
        <dbReference type="Google" id="ProtNLM"/>
    </source>
</evidence>